<dbReference type="EMBL" id="LLXH01001842">
    <property type="protein sequence ID" value="PKC57384.1"/>
    <property type="molecule type" value="Genomic_DNA"/>
</dbReference>
<dbReference type="VEuPathDB" id="FungiDB:RhiirA1_472577"/>
<reference evidence="1 2" key="2">
    <citation type="submission" date="2017-10" db="EMBL/GenBank/DDBJ databases">
        <title>Genome analyses suggest a sexual origin of heterokaryosis in a supposedly ancient asexual fungus.</title>
        <authorList>
            <person name="Corradi N."/>
            <person name="Sedzielewska K."/>
            <person name="Noel J."/>
            <person name="Charron P."/>
            <person name="Farinelli L."/>
            <person name="Marton T."/>
            <person name="Kruger M."/>
            <person name="Pelin A."/>
            <person name="Brachmann A."/>
            <person name="Corradi N."/>
        </authorList>
    </citation>
    <scope>NUCLEOTIDE SEQUENCE [LARGE SCALE GENOMIC DNA]</scope>
    <source>
        <strain evidence="1 2">A1</strain>
    </source>
</reference>
<dbReference type="VEuPathDB" id="FungiDB:RhiirFUN_022861"/>
<dbReference type="VEuPathDB" id="FungiDB:RhiirFUN_004088"/>
<sequence>MSNLIVKEIKRLGFLSKEKISLFTYFTLNVEKTAVVASCLNDLDDDEEKRIYLKSLIFLPDQPDAGVRKKITDVFSDGLPYIEPELLLRTSGVNWEYQPDSSLKQILREALRKHHKNFTLGPQEDGKLLTKIKEAWVFHTSYENGFGLKNGEDNPYLAIGSRMLFQLLKKTLTSFADLAFSGTFMISVCTSTITGLIDVAKHHTDTRSKTLIASEWNVDCYNSTVDIRKFKHCIINPVSPYGDSFLSLDQLGTESLNEIHQFKLRKKAVSKKEYQEKHEKFASENDFFILFTTANCNIEISKRSGIVDRNAFMNYFGPFAERAYRSAMANPFIYNNKVKNIHTVSLGQIRNMNQISKEQVNAKTKIPMKNFYF</sequence>
<dbReference type="AlphaFoldDB" id="A0A2N0R258"/>
<protein>
    <submittedName>
        <fullName evidence="1">Uncharacterized protein</fullName>
    </submittedName>
</protein>
<dbReference type="Proteomes" id="UP000232688">
    <property type="component" value="Unassembled WGS sequence"/>
</dbReference>
<proteinExistence type="predicted"/>
<evidence type="ECO:0000313" key="1">
    <source>
        <dbReference type="EMBL" id="PKC57384.1"/>
    </source>
</evidence>
<comment type="caution">
    <text evidence="1">The sequence shown here is derived from an EMBL/GenBank/DDBJ whole genome shotgun (WGS) entry which is preliminary data.</text>
</comment>
<dbReference type="VEuPathDB" id="FungiDB:FUN_008149"/>
<reference evidence="1 2" key="1">
    <citation type="submission" date="2017-10" db="EMBL/GenBank/DDBJ databases">
        <title>Extensive intraspecific genome diversity in a model arbuscular mycorrhizal fungus.</title>
        <authorList>
            <person name="Chen E.C.H."/>
            <person name="Morin E."/>
            <person name="Baudet D."/>
            <person name="Noel J."/>
            <person name="Ndikumana S."/>
            <person name="Charron P."/>
            <person name="St-Onge C."/>
            <person name="Giorgi J."/>
            <person name="Grigoriev I.V."/>
            <person name="Roux C."/>
            <person name="Martin F.M."/>
            <person name="Corradi N."/>
        </authorList>
    </citation>
    <scope>NUCLEOTIDE SEQUENCE [LARGE SCALE GENOMIC DNA]</scope>
    <source>
        <strain evidence="1 2">A1</strain>
    </source>
</reference>
<accession>A0A2N0R258</accession>
<dbReference type="VEuPathDB" id="FungiDB:FUN_008151"/>
<organism evidence="1 2">
    <name type="scientific">Rhizophagus irregularis</name>
    <dbReference type="NCBI Taxonomy" id="588596"/>
    <lineage>
        <taxon>Eukaryota</taxon>
        <taxon>Fungi</taxon>
        <taxon>Fungi incertae sedis</taxon>
        <taxon>Mucoromycota</taxon>
        <taxon>Glomeromycotina</taxon>
        <taxon>Glomeromycetes</taxon>
        <taxon>Glomerales</taxon>
        <taxon>Glomeraceae</taxon>
        <taxon>Rhizophagus</taxon>
    </lineage>
</organism>
<name>A0A2N0R258_9GLOM</name>
<gene>
    <name evidence="1" type="ORF">RhiirA1_472577</name>
</gene>
<evidence type="ECO:0000313" key="2">
    <source>
        <dbReference type="Proteomes" id="UP000232688"/>
    </source>
</evidence>